<evidence type="ECO:0000256" key="1">
    <source>
        <dbReference type="ARBA" id="ARBA00023002"/>
    </source>
</evidence>
<feature type="compositionally biased region" description="Basic and acidic residues" evidence="2">
    <location>
        <begin position="44"/>
        <end position="65"/>
    </location>
</feature>
<organism evidence="3 4">
    <name type="scientific">Wenjunlia tyrosinilytica</name>
    <dbReference type="NCBI Taxonomy" id="1544741"/>
    <lineage>
        <taxon>Bacteria</taxon>
        <taxon>Bacillati</taxon>
        <taxon>Actinomycetota</taxon>
        <taxon>Actinomycetes</taxon>
        <taxon>Kitasatosporales</taxon>
        <taxon>Streptomycetaceae</taxon>
        <taxon>Wenjunlia</taxon>
    </lineage>
</organism>
<gene>
    <name evidence="3" type="ORF">GCM10012280_37470</name>
</gene>
<name>A0A917ZTL3_9ACTN</name>
<dbReference type="EMBL" id="BMMS01000015">
    <property type="protein sequence ID" value="GGO90892.1"/>
    <property type="molecule type" value="Genomic_DNA"/>
</dbReference>
<feature type="compositionally biased region" description="Basic and acidic residues" evidence="2">
    <location>
        <begin position="72"/>
        <end position="85"/>
    </location>
</feature>
<dbReference type="Proteomes" id="UP000641932">
    <property type="component" value="Unassembled WGS sequence"/>
</dbReference>
<dbReference type="InterPro" id="IPR042204">
    <property type="entry name" value="2Fe-2S-bd_N"/>
</dbReference>
<evidence type="ECO:0000313" key="3">
    <source>
        <dbReference type="EMBL" id="GGO90892.1"/>
    </source>
</evidence>
<protein>
    <submittedName>
        <fullName evidence="3">Uncharacterized protein</fullName>
    </submittedName>
</protein>
<evidence type="ECO:0000313" key="4">
    <source>
        <dbReference type="Proteomes" id="UP000641932"/>
    </source>
</evidence>
<sequence length="98" mass="10343">MGVCFDCLVVVNGVPDIRACQRVVEPGDTIRFQWGAELPAAQPQKREAAGADHPGADHPGGERPDPAGPDPARPEPHARPPRSDEQSGGSRSAEGEAW</sequence>
<dbReference type="SUPFAM" id="SSF54292">
    <property type="entry name" value="2Fe-2S ferredoxin-like"/>
    <property type="match status" value="1"/>
</dbReference>
<evidence type="ECO:0000256" key="2">
    <source>
        <dbReference type="SAM" id="MobiDB-lite"/>
    </source>
</evidence>
<feature type="region of interest" description="Disordered" evidence="2">
    <location>
        <begin position="35"/>
        <end position="98"/>
    </location>
</feature>
<dbReference type="Gene3D" id="3.10.20.440">
    <property type="entry name" value="2Fe-2S iron-sulphur cluster binding domain, sarcosine oxidase, alpha subunit, N-terminal domain"/>
    <property type="match status" value="1"/>
</dbReference>
<reference evidence="3" key="2">
    <citation type="submission" date="2020-09" db="EMBL/GenBank/DDBJ databases">
        <authorList>
            <person name="Sun Q."/>
            <person name="Zhou Y."/>
        </authorList>
    </citation>
    <scope>NUCLEOTIDE SEQUENCE</scope>
    <source>
        <strain evidence="3">CGMCC 4.7201</strain>
    </source>
</reference>
<proteinExistence type="predicted"/>
<dbReference type="Pfam" id="PF13510">
    <property type="entry name" value="Fer2_4"/>
    <property type="match status" value="1"/>
</dbReference>
<dbReference type="GO" id="GO:0016491">
    <property type="term" value="F:oxidoreductase activity"/>
    <property type="evidence" value="ECO:0007669"/>
    <property type="project" value="UniProtKB-KW"/>
</dbReference>
<dbReference type="InterPro" id="IPR036010">
    <property type="entry name" value="2Fe-2S_ferredoxin-like_sf"/>
</dbReference>
<dbReference type="GO" id="GO:0051536">
    <property type="term" value="F:iron-sulfur cluster binding"/>
    <property type="evidence" value="ECO:0007669"/>
    <property type="project" value="InterPro"/>
</dbReference>
<accession>A0A917ZTL3</accession>
<keyword evidence="4" id="KW-1185">Reference proteome</keyword>
<dbReference type="AlphaFoldDB" id="A0A917ZTL3"/>
<reference evidence="3" key="1">
    <citation type="journal article" date="2014" name="Int. J. Syst. Evol. Microbiol.">
        <title>Complete genome sequence of Corynebacterium casei LMG S-19264T (=DSM 44701T), isolated from a smear-ripened cheese.</title>
        <authorList>
            <consortium name="US DOE Joint Genome Institute (JGI-PGF)"/>
            <person name="Walter F."/>
            <person name="Albersmeier A."/>
            <person name="Kalinowski J."/>
            <person name="Ruckert C."/>
        </authorList>
    </citation>
    <scope>NUCLEOTIDE SEQUENCE</scope>
    <source>
        <strain evidence="3">CGMCC 4.7201</strain>
    </source>
</reference>
<comment type="caution">
    <text evidence="3">The sequence shown here is derived from an EMBL/GenBank/DDBJ whole genome shotgun (WGS) entry which is preliminary data.</text>
</comment>
<keyword evidence="1" id="KW-0560">Oxidoreductase</keyword>